<dbReference type="EMBL" id="NGKC01000002">
    <property type="protein sequence ID" value="RSU13739.1"/>
    <property type="molecule type" value="Genomic_DNA"/>
</dbReference>
<accession>A0A430B0A8</accession>
<dbReference type="Gene3D" id="1.10.287.750">
    <property type="entry name" value="SO2669-like"/>
    <property type="match status" value="1"/>
</dbReference>
<keyword evidence="2" id="KW-1185">Reference proteome</keyword>
<sequence>MSNLIPVEEAVAILYKDAERIKNLVSNQQNHQCIAQCKAFEEVIDTQMYGFSKQVEFAVKIGIITQAEGHQLMVDLEKELNEVYSDIYNEVYDEQKG</sequence>
<reference evidence="1 2" key="1">
    <citation type="submission" date="2017-05" db="EMBL/GenBank/DDBJ databases">
        <title>Vagococcus spp. assemblies.</title>
        <authorList>
            <person name="Gulvik C.A."/>
        </authorList>
    </citation>
    <scope>NUCLEOTIDE SEQUENCE [LARGE SCALE GENOMIC DNA]</scope>
    <source>
        <strain evidence="1 2">LMG 24798</strain>
    </source>
</reference>
<dbReference type="InterPro" id="IPR036270">
    <property type="entry name" value="UPF0358_sf"/>
</dbReference>
<dbReference type="RefSeq" id="WP_126811985.1">
    <property type="nucleotide sequence ID" value="NZ_NGKC01000002.1"/>
</dbReference>
<proteinExistence type="predicted"/>
<dbReference type="AlphaFoldDB" id="A0A430B0A8"/>
<protein>
    <submittedName>
        <fullName evidence="1">Uncharacterized protein</fullName>
    </submittedName>
</protein>
<dbReference type="SUPFAM" id="SSF140404">
    <property type="entry name" value="EF2458-like"/>
    <property type="match status" value="1"/>
</dbReference>
<dbReference type="InterPro" id="IPR009983">
    <property type="entry name" value="UPF0358"/>
</dbReference>
<organism evidence="1 2">
    <name type="scientific">Vagococcus acidifermentans</name>
    <dbReference type="NCBI Taxonomy" id="564710"/>
    <lineage>
        <taxon>Bacteria</taxon>
        <taxon>Bacillati</taxon>
        <taxon>Bacillota</taxon>
        <taxon>Bacilli</taxon>
        <taxon>Lactobacillales</taxon>
        <taxon>Enterococcaceae</taxon>
        <taxon>Vagococcus</taxon>
    </lineage>
</organism>
<evidence type="ECO:0000313" key="1">
    <source>
        <dbReference type="EMBL" id="RSU13739.1"/>
    </source>
</evidence>
<name>A0A430B0A8_9ENTE</name>
<dbReference type="Pfam" id="PF07408">
    <property type="entry name" value="DUF1507"/>
    <property type="match status" value="1"/>
</dbReference>
<dbReference type="OrthoDB" id="2135235at2"/>
<dbReference type="NCBIfam" id="NF010187">
    <property type="entry name" value="PRK13666.1"/>
    <property type="match status" value="1"/>
</dbReference>
<comment type="caution">
    <text evidence="1">The sequence shown here is derived from an EMBL/GenBank/DDBJ whole genome shotgun (WGS) entry which is preliminary data.</text>
</comment>
<gene>
    <name evidence="1" type="ORF">CBF27_02230</name>
</gene>
<dbReference type="Proteomes" id="UP000286773">
    <property type="component" value="Unassembled WGS sequence"/>
</dbReference>
<evidence type="ECO:0000313" key="2">
    <source>
        <dbReference type="Proteomes" id="UP000286773"/>
    </source>
</evidence>